<evidence type="ECO:0000313" key="4">
    <source>
        <dbReference type="Proteomes" id="UP000523007"/>
    </source>
</evidence>
<feature type="region of interest" description="Disordered" evidence="2">
    <location>
        <begin position="1103"/>
        <end position="1124"/>
    </location>
</feature>
<dbReference type="Proteomes" id="UP000523007">
    <property type="component" value="Unassembled WGS sequence"/>
</dbReference>
<gene>
    <name evidence="3" type="ORF">F4561_002660</name>
</gene>
<organism evidence="3 4">
    <name type="scientific">Lipingzhangella halophila</name>
    <dbReference type="NCBI Taxonomy" id="1783352"/>
    <lineage>
        <taxon>Bacteria</taxon>
        <taxon>Bacillati</taxon>
        <taxon>Actinomycetota</taxon>
        <taxon>Actinomycetes</taxon>
        <taxon>Streptosporangiales</taxon>
        <taxon>Nocardiopsidaceae</taxon>
        <taxon>Lipingzhangella</taxon>
    </lineage>
</organism>
<evidence type="ECO:0000256" key="2">
    <source>
        <dbReference type="SAM" id="MobiDB-lite"/>
    </source>
</evidence>
<dbReference type="AlphaFoldDB" id="A0A7W7RH21"/>
<dbReference type="EMBL" id="JACHJT010000001">
    <property type="protein sequence ID" value="MBB4931840.1"/>
    <property type="molecule type" value="Genomic_DNA"/>
</dbReference>
<proteinExistence type="predicted"/>
<evidence type="ECO:0000313" key="3">
    <source>
        <dbReference type="EMBL" id="MBB4931840.1"/>
    </source>
</evidence>
<reference evidence="3 4" key="1">
    <citation type="submission" date="2020-08" db="EMBL/GenBank/DDBJ databases">
        <title>Sequencing the genomes of 1000 actinobacteria strains.</title>
        <authorList>
            <person name="Klenk H.-P."/>
        </authorList>
    </citation>
    <scope>NUCLEOTIDE SEQUENCE [LARGE SCALE GENOMIC DNA]</scope>
    <source>
        <strain evidence="3 4">DSM 102030</strain>
    </source>
</reference>
<feature type="compositionally biased region" description="Gly residues" evidence="2">
    <location>
        <begin position="110"/>
        <end position="122"/>
    </location>
</feature>
<name>A0A7W7RH21_9ACTN</name>
<protein>
    <submittedName>
        <fullName evidence="3">Uncharacterized protein</fullName>
    </submittedName>
</protein>
<feature type="region of interest" description="Disordered" evidence="2">
    <location>
        <begin position="100"/>
        <end position="126"/>
    </location>
</feature>
<feature type="coiled-coil region" evidence="1">
    <location>
        <begin position="558"/>
        <end position="603"/>
    </location>
</feature>
<accession>A0A7W7RH21</accession>
<sequence length="1160" mass="120995">MPSAGSVHVDVLPDLKRFGPQLRSQLTQIGKRAGRDSGNASGGEFAKRWAAKVNAIPDPEITVTANTGVAMTNLAAVSAAADRLDGRTVTIDVKTRGARGARADMTAAGRSGGQGGSGGGRGQQRPFTDMSPAASLAAWTVGPAAVPSVAALTGALGALASGFGAATAGGVAFGAAVVPALTDVAEVTELQKQAAKGGAEATAEYQEALAGLTPAARNTVTAWGSLTSAYDEWQRSLQSDTLPVVTRGIGLLESQLPSLTPIVRSSARGFDSLLDSSEAALNGPHWGRFTSFAARQAEPSIGILGRSVGNLAVGFTGLLVSFEPLWAVMGPGMEDLTRRFAAWSNESSNFTGFISWVISEGPTFVGAFTAIAGAAIDVGVALAPLGTVYAQGLTVLAQAISAVAEEAPWLIQAAVAAGTLRMALSLLGRVHTGLIQPLNNASTRVSTLTTRMRTAATAGITMRGALSGVSGVLGGPWGIALAAATVGLGLYISKKQQATAKTQEYTDAIKADSGALSENTRQVAIKALEDENALESAEMLGLSMKDVTDAALGQSGAMSDLNDTLRERQAELNEQEASGEITLEQYRKQTAAIENLRESVTSENTAISESVAAHERQQEAAGATTEQQNQLNNAMAGGAYQARDFKTALDSLTGSNISAVEAEIAYEAAVDRATEAVRQNGHATDLGTEAGRKNRDTLVQLSDASRDHLAEMKANEEGSFALRKEQEKQRKKFVQVARQMGYTKKEAQDLADEYLGIPDEINTALEVNASGSWKTLENASPGHIQGYATGGPVFGAGTATSDSIPAMLSDGEFVQPTGVVDYYGPGFMEALRHRAIPREALPGYATGGTVTTRGQGSTPWDRIDDHRLDTLREHKAMVDRLTTLLGDHMGEQWAKAMKGPQGVVRLAEASIGKYPESGGNNTNDITRWYGMSGAPWCAMFISWLFAQAGASKALKGASRTAWTGDYYTSGMRRAGNPMPGDVAVYGTRHVNLVASMGGGKRIGGNQSNNVTSGGGYGGGSIFRPDWGAVGFAKGGLADVMDQDRREDDRRQLGSNVQLLRGIAGLAGGGTASGWTVVGEEGPELARFDDPARIYSNQESARMVAESRRAGSQAAGGDGASSPLIGEYHQHFEDGESAVRQAMGELTHTLRVVSKGGLYSG</sequence>
<dbReference type="RefSeq" id="WP_184578653.1">
    <property type="nucleotide sequence ID" value="NZ_JACHJT010000001.1"/>
</dbReference>
<evidence type="ECO:0000256" key="1">
    <source>
        <dbReference type="SAM" id="Coils"/>
    </source>
</evidence>
<keyword evidence="4" id="KW-1185">Reference proteome</keyword>
<comment type="caution">
    <text evidence="3">The sequence shown here is derived from an EMBL/GenBank/DDBJ whole genome shotgun (WGS) entry which is preliminary data.</text>
</comment>
<keyword evidence="1" id="KW-0175">Coiled coil</keyword>